<gene>
    <name evidence="2" type="ORF">KME07_20830</name>
</gene>
<dbReference type="Proteomes" id="UP000707356">
    <property type="component" value="Unassembled WGS sequence"/>
</dbReference>
<comment type="caution">
    <text evidence="2">The sequence shown here is derived from an EMBL/GenBank/DDBJ whole genome shotgun (WGS) entry which is preliminary data.</text>
</comment>
<keyword evidence="1" id="KW-0732">Signal</keyword>
<reference evidence="2" key="2">
    <citation type="journal article" date="2022" name="Microbiol. Resour. Announc.">
        <title>Metagenome Sequencing to Explore Phylogenomics of Terrestrial Cyanobacteria.</title>
        <authorList>
            <person name="Ward R.D."/>
            <person name="Stajich J.E."/>
            <person name="Johansen J.R."/>
            <person name="Huntemann M."/>
            <person name="Clum A."/>
            <person name="Foster B."/>
            <person name="Foster B."/>
            <person name="Roux S."/>
            <person name="Palaniappan K."/>
            <person name="Varghese N."/>
            <person name="Mukherjee S."/>
            <person name="Reddy T.B.K."/>
            <person name="Daum C."/>
            <person name="Copeland A."/>
            <person name="Chen I.A."/>
            <person name="Ivanova N.N."/>
            <person name="Kyrpides N.C."/>
            <person name="Shapiro N."/>
            <person name="Eloe-Fadrosh E.A."/>
            <person name="Pietrasiak N."/>
        </authorList>
    </citation>
    <scope>NUCLEOTIDE SEQUENCE</scope>
    <source>
        <strain evidence="2">GSE-TBD4-15B</strain>
    </source>
</reference>
<accession>A0A951U6F8</accession>
<proteinExistence type="predicted"/>
<protein>
    <submittedName>
        <fullName evidence="2">Uncharacterized protein</fullName>
    </submittedName>
</protein>
<sequence>MKQLRNWQNSLQKAALTLLIALLVALSPWNSAAQADDLGIVTAAEQFAQTVTDARSVFSDLSKEADGLLDEFDGIQTLLKGLPDELTEIGAEPDLAAKTALQSELTTKQAQLKTFAQSFSDWMTKAETADKAYEKTVGMAEDEFKTALKAAQADLKTQTHGSVASLKKTFKQTSKLISGLADSTAKAASGKGTFLPAQYDAQLATLSEAVEGIKTAIAEMK</sequence>
<dbReference type="EMBL" id="JAHHHV010000081">
    <property type="protein sequence ID" value="MBW4467879.1"/>
    <property type="molecule type" value="Genomic_DNA"/>
</dbReference>
<name>A0A951U6F8_9CYAN</name>
<evidence type="ECO:0000256" key="1">
    <source>
        <dbReference type="SAM" id="SignalP"/>
    </source>
</evidence>
<reference evidence="2" key="1">
    <citation type="submission" date="2021-05" db="EMBL/GenBank/DDBJ databases">
        <authorList>
            <person name="Pietrasiak N."/>
            <person name="Ward R."/>
            <person name="Stajich J.E."/>
            <person name="Kurbessoian T."/>
        </authorList>
    </citation>
    <scope>NUCLEOTIDE SEQUENCE</scope>
    <source>
        <strain evidence="2">GSE-TBD4-15B</strain>
    </source>
</reference>
<dbReference type="AlphaFoldDB" id="A0A951U6F8"/>
<feature type="chain" id="PRO_5037429972" evidence="1">
    <location>
        <begin position="36"/>
        <end position="221"/>
    </location>
</feature>
<feature type="signal peptide" evidence="1">
    <location>
        <begin position="1"/>
        <end position="35"/>
    </location>
</feature>
<evidence type="ECO:0000313" key="2">
    <source>
        <dbReference type="EMBL" id="MBW4467879.1"/>
    </source>
</evidence>
<organism evidence="2 3">
    <name type="scientific">Pegethrix bostrychoides GSE-TBD4-15B</name>
    <dbReference type="NCBI Taxonomy" id="2839662"/>
    <lineage>
        <taxon>Bacteria</taxon>
        <taxon>Bacillati</taxon>
        <taxon>Cyanobacteriota</taxon>
        <taxon>Cyanophyceae</taxon>
        <taxon>Oculatellales</taxon>
        <taxon>Oculatellaceae</taxon>
        <taxon>Pegethrix</taxon>
    </lineage>
</organism>
<evidence type="ECO:0000313" key="3">
    <source>
        <dbReference type="Proteomes" id="UP000707356"/>
    </source>
</evidence>